<accession>A0A1T4NHK4</accession>
<dbReference type="GeneID" id="303367453"/>
<keyword evidence="1" id="KW-0812">Transmembrane</keyword>
<evidence type="ECO:0000256" key="1">
    <source>
        <dbReference type="SAM" id="Phobius"/>
    </source>
</evidence>
<organism evidence="3 4">
    <name type="scientific">Treponema berlinense</name>
    <dbReference type="NCBI Taxonomy" id="225004"/>
    <lineage>
        <taxon>Bacteria</taxon>
        <taxon>Pseudomonadati</taxon>
        <taxon>Spirochaetota</taxon>
        <taxon>Spirochaetia</taxon>
        <taxon>Spirochaetales</taxon>
        <taxon>Treponemataceae</taxon>
        <taxon>Treponema</taxon>
    </lineage>
</organism>
<keyword evidence="4" id="KW-1185">Reference proteome</keyword>
<dbReference type="SMART" id="SM00740">
    <property type="entry name" value="PASTA"/>
    <property type="match status" value="2"/>
</dbReference>
<evidence type="ECO:0000313" key="3">
    <source>
        <dbReference type="EMBL" id="SJZ78546.1"/>
    </source>
</evidence>
<reference evidence="3 4" key="1">
    <citation type="submission" date="2017-02" db="EMBL/GenBank/DDBJ databases">
        <authorList>
            <person name="Peterson S.W."/>
        </authorList>
    </citation>
    <scope>NUCLEOTIDE SEQUENCE [LARGE SCALE GENOMIC DNA]</scope>
    <source>
        <strain evidence="3 4">ATCC BAA-909</strain>
    </source>
</reference>
<feature type="domain" description="PASTA" evidence="2">
    <location>
        <begin position="67"/>
        <end position="132"/>
    </location>
</feature>
<evidence type="ECO:0000313" key="4">
    <source>
        <dbReference type="Proteomes" id="UP000190395"/>
    </source>
</evidence>
<keyword evidence="1" id="KW-0472">Membrane</keyword>
<dbReference type="CDD" id="cd06577">
    <property type="entry name" value="PASTA_pknB"/>
    <property type="match status" value="1"/>
</dbReference>
<dbReference type="Pfam" id="PF03793">
    <property type="entry name" value="PASTA"/>
    <property type="match status" value="1"/>
</dbReference>
<gene>
    <name evidence="3" type="ORF">SAMN02745152_01211</name>
</gene>
<dbReference type="Proteomes" id="UP000190395">
    <property type="component" value="Unassembled WGS sequence"/>
</dbReference>
<evidence type="ECO:0000259" key="2">
    <source>
        <dbReference type="PROSITE" id="PS51178"/>
    </source>
</evidence>
<dbReference type="PROSITE" id="PS51178">
    <property type="entry name" value="PASTA"/>
    <property type="match status" value="2"/>
</dbReference>
<proteinExistence type="predicted"/>
<feature type="domain" description="PASTA" evidence="2">
    <location>
        <begin position="133"/>
        <end position="206"/>
    </location>
</feature>
<protein>
    <submittedName>
        <fullName evidence="3">PASTA domain, binds beta-lactams</fullName>
    </submittedName>
</protein>
<dbReference type="AlphaFoldDB" id="A0A1T4NHK4"/>
<dbReference type="STRING" id="225004.SAMN02745152_01211"/>
<dbReference type="EMBL" id="FUXC01000006">
    <property type="protein sequence ID" value="SJZ78546.1"/>
    <property type="molecule type" value="Genomic_DNA"/>
</dbReference>
<dbReference type="Gene3D" id="3.30.10.20">
    <property type="match status" value="2"/>
</dbReference>
<sequence>MKINFKGFFSKLWQKIKNFNIQDCRVSFIKGMENLQANGRTLFVTIILAVVVMLLTCLAVFFATVKGPEKVLVPEVEGKELTQALLEMQVKELYPKIQLRYDEQPSGTIISQSPSSGAIVKAGTRVNLTVSRGAIVSEVGNYIGQKYDDLKIDLTTMFTGSSRPLILLAEPVYKASLEEAGTILEQEPPAGTKISDPVTVNLIVSRGPSFDNTAVPRLVGKSVEEMLALLPNLRVVLDFSAHKATKDEKENSVVSQQEFDSQYIENYTRMSVEMAFPVKPKDDLIYGIFETELAQFPYPVAMTVECIESNGQRSQLVALNHTGGHFSVPYAVTEGSELILRVAGKVAKRITINE</sequence>
<dbReference type="InterPro" id="IPR005543">
    <property type="entry name" value="PASTA_dom"/>
</dbReference>
<keyword evidence="1" id="KW-1133">Transmembrane helix</keyword>
<dbReference type="RefSeq" id="WP_078930957.1">
    <property type="nucleotide sequence ID" value="NZ_CAMCOW010000001.1"/>
</dbReference>
<name>A0A1T4NHK4_9SPIR</name>
<feature type="transmembrane region" description="Helical" evidence="1">
    <location>
        <begin position="42"/>
        <end position="63"/>
    </location>
</feature>